<evidence type="ECO:0000313" key="4">
    <source>
        <dbReference type="Proteomes" id="UP000838748"/>
    </source>
</evidence>
<dbReference type="PANTHER" id="PTHR30570:SF1">
    <property type="entry name" value="PHOSPHATE-BINDING PROTEIN PSTS"/>
    <property type="match status" value="1"/>
</dbReference>
<keyword evidence="4" id="KW-1185">Reference proteome</keyword>
<evidence type="ECO:0000313" key="3">
    <source>
        <dbReference type="EMBL" id="CAH0536419.1"/>
    </source>
</evidence>
<dbReference type="Pfam" id="PF12849">
    <property type="entry name" value="PBP_like_2"/>
    <property type="match status" value="1"/>
</dbReference>
<dbReference type="PANTHER" id="PTHR30570">
    <property type="entry name" value="PERIPLASMIC PHOSPHATE BINDING COMPONENT OF PHOSPHATE ABC TRANSPORTER"/>
    <property type="match status" value="1"/>
</dbReference>
<dbReference type="CDD" id="cd13653">
    <property type="entry name" value="PBP2_phosphate_like_1"/>
    <property type="match status" value="1"/>
</dbReference>
<organism evidence="3 4">
    <name type="scientific">Vibrio marisflavi CECT 7928</name>
    <dbReference type="NCBI Taxonomy" id="634439"/>
    <lineage>
        <taxon>Bacteria</taxon>
        <taxon>Pseudomonadati</taxon>
        <taxon>Pseudomonadota</taxon>
        <taxon>Gammaproteobacteria</taxon>
        <taxon>Vibrionales</taxon>
        <taxon>Vibrionaceae</taxon>
        <taxon>Vibrio</taxon>
    </lineage>
</organism>
<evidence type="ECO:0000259" key="2">
    <source>
        <dbReference type="Pfam" id="PF12849"/>
    </source>
</evidence>
<dbReference type="SUPFAM" id="SSF53850">
    <property type="entry name" value="Periplasmic binding protein-like II"/>
    <property type="match status" value="1"/>
</dbReference>
<dbReference type="RefSeq" id="WP_237359822.1">
    <property type="nucleotide sequence ID" value="NZ_CAKLDM010000001.1"/>
</dbReference>
<comment type="caution">
    <text evidence="3">The sequence shown here is derived from an EMBL/GenBank/DDBJ whole genome shotgun (WGS) entry which is preliminary data.</text>
</comment>
<name>A0ABN8DZK4_9VIBR</name>
<dbReference type="EMBL" id="CAKLDM010000001">
    <property type="protein sequence ID" value="CAH0536419.1"/>
    <property type="molecule type" value="Genomic_DNA"/>
</dbReference>
<reference evidence="3" key="1">
    <citation type="submission" date="2021-11" db="EMBL/GenBank/DDBJ databases">
        <authorList>
            <person name="Rodrigo-Torres L."/>
            <person name="Arahal R. D."/>
            <person name="Lucena T."/>
        </authorList>
    </citation>
    <scope>NUCLEOTIDE SEQUENCE</scope>
    <source>
        <strain evidence="3">CECT 7928</strain>
    </source>
</reference>
<accession>A0ABN8DZK4</accession>
<dbReference type="InterPro" id="IPR024370">
    <property type="entry name" value="PBP_domain"/>
</dbReference>
<evidence type="ECO:0000256" key="1">
    <source>
        <dbReference type="ARBA" id="ARBA00022729"/>
    </source>
</evidence>
<dbReference type="InterPro" id="IPR050811">
    <property type="entry name" value="Phosphate_ABC_transporter"/>
</dbReference>
<dbReference type="Proteomes" id="UP000838748">
    <property type="component" value="Unassembled WGS sequence"/>
</dbReference>
<keyword evidence="1" id="KW-0732">Signal</keyword>
<protein>
    <submittedName>
        <fullName evidence="3">Phosphate-binding protein PstS 1</fullName>
    </submittedName>
</protein>
<feature type="domain" description="PBP" evidence="2">
    <location>
        <begin position="23"/>
        <end position="257"/>
    </location>
</feature>
<proteinExistence type="predicted"/>
<gene>
    <name evidence="3" type="primary">pstS1_1</name>
    <name evidence="3" type="ORF">VMF7928_00413</name>
</gene>
<sequence>MLKKIGFGFLVVILMTSKVLASEIIVSGSTSEARLMDVLAERYNAHHADPYIAVQGIGSTAGITLVLKDIVNIGMSSRYLTEQEDNPDLSVNTIAYDGLAIVVNNANPVNGITREQLYDVYKGKITNWKQLGGIDQKIAVVTRESSSGSRYSFETLLGLTRVINNRLVSDINPDNLVVNSNSMVKTLVNHNKQAIGFISMGSVDSSVKAINFDGTEATEKTILDGKYGLSRPFLILYKEQKIDEQEKRFIQYLFSEEARKLVAEYGYVPVKKQ</sequence>
<dbReference type="Gene3D" id="3.40.190.10">
    <property type="entry name" value="Periplasmic binding protein-like II"/>
    <property type="match status" value="2"/>
</dbReference>